<dbReference type="Gene3D" id="2.60.120.260">
    <property type="entry name" value="Galactose-binding domain-like"/>
    <property type="match status" value="1"/>
</dbReference>
<organism evidence="3 4">
    <name type="scientific">Dactylosporangium salmoneum</name>
    <dbReference type="NCBI Taxonomy" id="53361"/>
    <lineage>
        <taxon>Bacteria</taxon>
        <taxon>Bacillati</taxon>
        <taxon>Actinomycetota</taxon>
        <taxon>Actinomycetes</taxon>
        <taxon>Micromonosporales</taxon>
        <taxon>Micromonosporaceae</taxon>
        <taxon>Dactylosporangium</taxon>
    </lineage>
</organism>
<evidence type="ECO:0000259" key="2">
    <source>
        <dbReference type="PROSITE" id="PS50022"/>
    </source>
</evidence>
<feature type="chain" id="PRO_5045195347" description="F5/8 type C domain-containing protein" evidence="1">
    <location>
        <begin position="25"/>
        <end position="553"/>
    </location>
</feature>
<dbReference type="InterPro" id="IPR000421">
    <property type="entry name" value="FA58C"/>
</dbReference>
<dbReference type="SUPFAM" id="SSF52266">
    <property type="entry name" value="SGNH hydrolase"/>
    <property type="match status" value="1"/>
</dbReference>
<feature type="domain" description="F5/8 type C" evidence="2">
    <location>
        <begin position="411"/>
        <end position="553"/>
    </location>
</feature>
<dbReference type="Gene3D" id="3.40.50.1110">
    <property type="entry name" value="SGNH hydrolase"/>
    <property type="match status" value="1"/>
</dbReference>
<proteinExistence type="predicted"/>
<keyword evidence="4" id="KW-1185">Reference proteome</keyword>
<dbReference type="SUPFAM" id="SSF49785">
    <property type="entry name" value="Galactose-binding domain-like"/>
    <property type="match status" value="1"/>
</dbReference>
<dbReference type="PANTHER" id="PTHR30383:SF5">
    <property type="entry name" value="SGNH HYDROLASE-TYPE ESTERASE DOMAIN-CONTAINING PROTEIN"/>
    <property type="match status" value="1"/>
</dbReference>
<dbReference type="PROSITE" id="PS50022">
    <property type="entry name" value="FA58C_3"/>
    <property type="match status" value="1"/>
</dbReference>
<reference evidence="3 4" key="1">
    <citation type="journal article" date="2019" name="Int. J. Syst. Evol. Microbiol.">
        <title>The Global Catalogue of Microorganisms (GCM) 10K type strain sequencing project: providing services to taxonomists for standard genome sequencing and annotation.</title>
        <authorList>
            <consortium name="The Broad Institute Genomics Platform"/>
            <consortium name="The Broad Institute Genome Sequencing Center for Infectious Disease"/>
            <person name="Wu L."/>
            <person name="Ma J."/>
        </authorList>
    </citation>
    <scope>NUCLEOTIDE SEQUENCE [LARGE SCALE GENOMIC DNA]</scope>
    <source>
        <strain evidence="3 4">JCM 3272</strain>
    </source>
</reference>
<feature type="signal peptide" evidence="1">
    <location>
        <begin position="1"/>
        <end position="24"/>
    </location>
</feature>
<dbReference type="Proteomes" id="UP001501444">
    <property type="component" value="Unassembled WGS sequence"/>
</dbReference>
<dbReference type="Pfam" id="PF00754">
    <property type="entry name" value="F5_F8_type_C"/>
    <property type="match status" value="1"/>
</dbReference>
<evidence type="ECO:0000256" key="1">
    <source>
        <dbReference type="SAM" id="SignalP"/>
    </source>
</evidence>
<dbReference type="InterPro" id="IPR051532">
    <property type="entry name" value="Ester_Hydrolysis_Enzymes"/>
</dbReference>
<comment type="caution">
    <text evidence="3">The sequence shown here is derived from an EMBL/GenBank/DDBJ whole genome shotgun (WGS) entry which is preliminary data.</text>
</comment>
<dbReference type="RefSeq" id="WP_344619750.1">
    <property type="nucleotide sequence ID" value="NZ_BAAARV010000110.1"/>
</dbReference>
<dbReference type="InterPro" id="IPR008979">
    <property type="entry name" value="Galactose-bd-like_sf"/>
</dbReference>
<evidence type="ECO:0000313" key="3">
    <source>
        <dbReference type="EMBL" id="GAA2388230.1"/>
    </source>
</evidence>
<name>A0ABN3HVH4_9ACTN</name>
<dbReference type="CDD" id="cd01833">
    <property type="entry name" value="XynB_like"/>
    <property type="match status" value="1"/>
</dbReference>
<dbReference type="InterPro" id="IPR036514">
    <property type="entry name" value="SGNH_hydro_sf"/>
</dbReference>
<evidence type="ECO:0000313" key="4">
    <source>
        <dbReference type="Proteomes" id="UP001501444"/>
    </source>
</evidence>
<dbReference type="Pfam" id="PF13472">
    <property type="entry name" value="Lipase_GDSL_2"/>
    <property type="match status" value="1"/>
</dbReference>
<dbReference type="InterPro" id="IPR013830">
    <property type="entry name" value="SGNH_hydro"/>
</dbReference>
<keyword evidence="1" id="KW-0732">Signal</keyword>
<sequence length="553" mass="57488">MRRLLAVLALLLPILALPSAPAGAAVATRPIKIMPLGDSITYGVGSSSSSSYRAALWNRLAVQAGYAIDFVGSQQSGALPDTDNEGHSGWRIDQIAANIDGWLATYQPDVVLLHIGTNDMNQNYQVDTAPQRLAALVDRILADRPTASVLVAKIVPALDAGIQARINTFNAAIPSALAGRARTRVVDLTGLAAADLNDTLHPNDAGYAKMAVRWYSALEPVLGDGRDHPLLSTAFESSDPAPTWLDSAGAAVNVGGYCCGLTAAESSPRAEIAHSGTSALMYSGSDNSATQSYSYQRIFAADLPVTASTVLSYWIYPQQAAGTFVAVDLQFTDGATLRDSGAVDQFGVRAHPQYQGEGGHLAVNQWNLVRVSLAGLAGRTVSRVDVGFDRPTGTGPFRGYVDDLTIADESGAYPGVNLARGAAATGSASCVAAEAPAKAADGVVTGNSKWCSGVAGAVLQLDLGASHTLRRFVVRHAASGGEALGLNSRAFTIQTSTDGATWATAVTVTANADGVTTHSINATTARYVRLTVTTPTQNVDGATRIYELEVDGS</sequence>
<accession>A0ABN3HVH4</accession>
<dbReference type="PANTHER" id="PTHR30383">
    <property type="entry name" value="THIOESTERASE 1/PROTEASE 1/LYSOPHOSPHOLIPASE L1"/>
    <property type="match status" value="1"/>
</dbReference>
<gene>
    <name evidence="3" type="ORF">GCM10010170_099510</name>
</gene>
<protein>
    <recommendedName>
        <fullName evidence="2">F5/8 type C domain-containing protein</fullName>
    </recommendedName>
</protein>
<dbReference type="EMBL" id="BAAARV010000110">
    <property type="protein sequence ID" value="GAA2388230.1"/>
    <property type="molecule type" value="Genomic_DNA"/>
</dbReference>